<dbReference type="RefSeq" id="WP_091261534.1">
    <property type="nucleotide sequence ID" value="NZ_FMCS01000003.1"/>
</dbReference>
<accession>A0A1C4VYF9</accession>
<dbReference type="EMBL" id="FMCS01000003">
    <property type="protein sequence ID" value="SCE88759.1"/>
    <property type="molecule type" value="Genomic_DNA"/>
</dbReference>
<feature type="domain" description="AB hydrolase-1" evidence="1">
    <location>
        <begin position="6"/>
        <end position="253"/>
    </location>
</feature>
<dbReference type="PANTHER" id="PTHR43194">
    <property type="entry name" value="HYDROLASE ALPHA/BETA FOLD FAMILY"/>
    <property type="match status" value="1"/>
</dbReference>
<name>A0A1C4VYF9_9ACTN</name>
<sequence>MNPTPVVFVHGLWLHSTSWQPWVELFREAGYAPIAPEWPGIPDTVAEARPVPERYGDHGVADVTDHFAEIIRGLPAKPVVVGHSFGGLIVQQLLGRGLARAAVAIDPAPAKGVLALPLSALRVASVAVRNPANRRRAVALTPAQFRYGFGNALTERESAELYEKWTIPTPGRPLFEAALANLVGTATRVDTSDPGRGPLLLTAGGRDRTVPPAIVEGTARLYRKSPATTEVIRFPDRGHSLTIDHGWREVAQASLDWLHRHGL</sequence>
<dbReference type="InterPro" id="IPR050228">
    <property type="entry name" value="Carboxylesterase_BioH"/>
</dbReference>
<evidence type="ECO:0000259" key="1">
    <source>
        <dbReference type="Pfam" id="PF12697"/>
    </source>
</evidence>
<keyword evidence="3" id="KW-1185">Reference proteome</keyword>
<evidence type="ECO:0000313" key="3">
    <source>
        <dbReference type="Proteomes" id="UP000199629"/>
    </source>
</evidence>
<organism evidence="2 3">
    <name type="scientific">Micromonospora chaiyaphumensis</name>
    <dbReference type="NCBI Taxonomy" id="307119"/>
    <lineage>
        <taxon>Bacteria</taxon>
        <taxon>Bacillati</taxon>
        <taxon>Actinomycetota</taxon>
        <taxon>Actinomycetes</taxon>
        <taxon>Micromonosporales</taxon>
        <taxon>Micromonosporaceae</taxon>
        <taxon>Micromonospora</taxon>
    </lineage>
</organism>
<dbReference type="GO" id="GO:0016787">
    <property type="term" value="F:hydrolase activity"/>
    <property type="evidence" value="ECO:0007669"/>
    <property type="project" value="UniProtKB-KW"/>
</dbReference>
<gene>
    <name evidence="2" type="ORF">GA0070214_1039</name>
</gene>
<dbReference type="Gene3D" id="3.40.50.1820">
    <property type="entry name" value="alpha/beta hydrolase"/>
    <property type="match status" value="1"/>
</dbReference>
<protein>
    <submittedName>
        <fullName evidence="2">Lysophospholipase, alpha-beta hydrolase superfamily</fullName>
    </submittedName>
</protein>
<evidence type="ECO:0000313" key="2">
    <source>
        <dbReference type="EMBL" id="SCE88759.1"/>
    </source>
</evidence>
<dbReference type="InterPro" id="IPR000073">
    <property type="entry name" value="AB_hydrolase_1"/>
</dbReference>
<reference evidence="3" key="1">
    <citation type="submission" date="2016-06" db="EMBL/GenBank/DDBJ databases">
        <authorList>
            <person name="Varghese N."/>
            <person name="Submissions Spin"/>
        </authorList>
    </citation>
    <scope>NUCLEOTIDE SEQUENCE [LARGE SCALE GENOMIC DNA]</scope>
    <source>
        <strain evidence="3">DSM 45246</strain>
    </source>
</reference>
<dbReference type="InterPro" id="IPR029058">
    <property type="entry name" value="AB_hydrolase_fold"/>
</dbReference>
<dbReference type="Proteomes" id="UP000199629">
    <property type="component" value="Unassembled WGS sequence"/>
</dbReference>
<dbReference type="AlphaFoldDB" id="A0A1C4VYF9"/>
<dbReference type="SUPFAM" id="SSF53474">
    <property type="entry name" value="alpha/beta-Hydrolases"/>
    <property type="match status" value="1"/>
</dbReference>
<dbReference type="Pfam" id="PF12697">
    <property type="entry name" value="Abhydrolase_6"/>
    <property type="match status" value="1"/>
</dbReference>
<keyword evidence="2" id="KW-0378">Hydrolase</keyword>
<proteinExistence type="predicted"/>
<dbReference type="PANTHER" id="PTHR43194:SF2">
    <property type="entry name" value="PEROXISOMAL MEMBRANE PROTEIN LPX1"/>
    <property type="match status" value="1"/>
</dbReference>